<organism evidence="1 2">
    <name type="scientific">Nyssa sinensis</name>
    <dbReference type="NCBI Taxonomy" id="561372"/>
    <lineage>
        <taxon>Eukaryota</taxon>
        <taxon>Viridiplantae</taxon>
        <taxon>Streptophyta</taxon>
        <taxon>Embryophyta</taxon>
        <taxon>Tracheophyta</taxon>
        <taxon>Spermatophyta</taxon>
        <taxon>Magnoliopsida</taxon>
        <taxon>eudicotyledons</taxon>
        <taxon>Gunneridae</taxon>
        <taxon>Pentapetalae</taxon>
        <taxon>asterids</taxon>
        <taxon>Cornales</taxon>
        <taxon>Nyssaceae</taxon>
        <taxon>Nyssa</taxon>
    </lineage>
</organism>
<evidence type="ECO:0000313" key="1">
    <source>
        <dbReference type="EMBL" id="KAA8525555.1"/>
    </source>
</evidence>
<sequence>MSRVKRCKGDGSAVNRGVARRAFVCINCWFDLDWGGRKCVGAGNVAAGAVHGDFPEQLVLREAAIGEIPCSDQGRWVSRWSTEDDGTVVLAWMELNLRLNLSSNQSY</sequence>
<gene>
    <name evidence="1" type="ORF">F0562_007392</name>
</gene>
<accession>A0A5J5A3A7</accession>
<reference evidence="1 2" key="1">
    <citation type="submission" date="2019-09" db="EMBL/GenBank/DDBJ databases">
        <title>A chromosome-level genome assembly of the Chinese tupelo Nyssa sinensis.</title>
        <authorList>
            <person name="Yang X."/>
            <person name="Kang M."/>
            <person name="Yang Y."/>
            <person name="Xiong H."/>
            <person name="Wang M."/>
            <person name="Zhang Z."/>
            <person name="Wang Z."/>
            <person name="Wu H."/>
            <person name="Ma T."/>
            <person name="Liu J."/>
            <person name="Xi Z."/>
        </authorList>
    </citation>
    <scope>NUCLEOTIDE SEQUENCE [LARGE SCALE GENOMIC DNA]</scope>
    <source>
        <strain evidence="1">J267</strain>
        <tissue evidence="1">Leaf</tissue>
    </source>
</reference>
<proteinExistence type="predicted"/>
<dbReference type="EMBL" id="CM018046">
    <property type="protein sequence ID" value="KAA8525555.1"/>
    <property type="molecule type" value="Genomic_DNA"/>
</dbReference>
<keyword evidence="2" id="KW-1185">Reference proteome</keyword>
<protein>
    <submittedName>
        <fullName evidence="1">Uncharacterized protein</fullName>
    </submittedName>
</protein>
<evidence type="ECO:0000313" key="2">
    <source>
        <dbReference type="Proteomes" id="UP000325577"/>
    </source>
</evidence>
<dbReference type="AlphaFoldDB" id="A0A5J5A3A7"/>
<name>A0A5J5A3A7_9ASTE</name>
<dbReference type="Proteomes" id="UP000325577">
    <property type="component" value="Linkage Group LG3"/>
</dbReference>